<keyword evidence="11 14" id="KW-0418">Kinase</keyword>
<dbReference type="PANTHER" id="PTHR34848:SF1">
    <property type="entry name" value="BIFUNCTIONAL ADENOSYLCOBALAMIN BIOSYNTHESIS PROTEIN COBU"/>
    <property type="match status" value="1"/>
</dbReference>
<dbReference type="UniPathway" id="UPA00148">
    <property type="reaction ID" value="UER00236"/>
</dbReference>
<gene>
    <name evidence="17" type="ORF">DDE20_14635</name>
</gene>
<sequence length="167" mass="17784">MAYSVLVTGGARSGKSRIAEARCLEFGAPAVYIATAQAHDDEMRARIAEHQARRGPEWRTISAPVELAAALAESDGAPRLVDCLTLWLSNLMLAGHDWRAAGEELIAVLATQVSPVVLVSNEVGMGIVPENALARAFRDAAGLINQWVAQDAQEVIFAVSGLPLKVK</sequence>
<evidence type="ECO:0000256" key="14">
    <source>
        <dbReference type="PIRNR" id="PIRNR006135"/>
    </source>
</evidence>
<evidence type="ECO:0000313" key="17">
    <source>
        <dbReference type="EMBL" id="PVH27995.1"/>
    </source>
</evidence>
<evidence type="ECO:0000256" key="6">
    <source>
        <dbReference type="ARBA" id="ARBA00005159"/>
    </source>
</evidence>
<keyword evidence="17" id="KW-0548">Nucleotidyltransferase</keyword>
<keyword evidence="8 14" id="KW-0169">Cobalamin biosynthesis</keyword>
<dbReference type="Gene3D" id="3.40.50.300">
    <property type="entry name" value="P-loop containing nucleotide triphosphate hydrolases"/>
    <property type="match status" value="1"/>
</dbReference>
<comment type="function">
    <text evidence="4 14">Catalyzes ATP-dependent phosphorylation of adenosylcobinamide and addition of GMP to adenosylcobinamide phosphate.</text>
</comment>
<dbReference type="Pfam" id="PF02283">
    <property type="entry name" value="CobU"/>
    <property type="match status" value="1"/>
</dbReference>
<comment type="catalytic activity">
    <reaction evidence="2 14">
        <text>adenosylcob(III)inamide phosphate + GTP + H(+) = adenosylcob(III)inamide-GDP + diphosphate</text>
        <dbReference type="Rhea" id="RHEA:22712"/>
        <dbReference type="ChEBI" id="CHEBI:15378"/>
        <dbReference type="ChEBI" id="CHEBI:33019"/>
        <dbReference type="ChEBI" id="CHEBI:37565"/>
        <dbReference type="ChEBI" id="CHEBI:58502"/>
        <dbReference type="ChEBI" id="CHEBI:60487"/>
        <dbReference type="EC" id="2.7.7.62"/>
    </reaction>
</comment>
<dbReference type="EMBL" id="QDKM01000007">
    <property type="protein sequence ID" value="PVH27995.1"/>
    <property type="molecule type" value="Genomic_DNA"/>
</dbReference>
<evidence type="ECO:0000256" key="5">
    <source>
        <dbReference type="ARBA" id="ARBA00004692"/>
    </source>
</evidence>
<dbReference type="EC" id="2.7.7.62" evidence="14"/>
<evidence type="ECO:0000256" key="9">
    <source>
        <dbReference type="ARBA" id="ARBA00022679"/>
    </source>
</evidence>
<dbReference type="InterPro" id="IPR003203">
    <property type="entry name" value="CobU/CobP"/>
</dbReference>
<organism evidence="17 18">
    <name type="scientific">Pararhodobacter oceanensis</name>
    <dbReference type="NCBI Taxonomy" id="2172121"/>
    <lineage>
        <taxon>Bacteria</taxon>
        <taxon>Pseudomonadati</taxon>
        <taxon>Pseudomonadota</taxon>
        <taxon>Alphaproteobacteria</taxon>
        <taxon>Rhodobacterales</taxon>
        <taxon>Paracoccaceae</taxon>
        <taxon>Pararhodobacter</taxon>
    </lineage>
</organism>
<keyword evidence="18" id="KW-1185">Reference proteome</keyword>
<dbReference type="PANTHER" id="PTHR34848">
    <property type="match status" value="1"/>
</dbReference>
<dbReference type="Proteomes" id="UP000245911">
    <property type="component" value="Unassembled WGS sequence"/>
</dbReference>
<evidence type="ECO:0000256" key="15">
    <source>
        <dbReference type="PIRSR" id="PIRSR006135-1"/>
    </source>
</evidence>
<feature type="binding site" evidence="16">
    <location>
        <begin position="9"/>
        <end position="16"/>
    </location>
    <ligand>
        <name>GTP</name>
        <dbReference type="ChEBI" id="CHEBI:37565"/>
    </ligand>
</feature>
<evidence type="ECO:0000256" key="4">
    <source>
        <dbReference type="ARBA" id="ARBA00003889"/>
    </source>
</evidence>
<comment type="catalytic activity">
    <reaction evidence="1 14">
        <text>adenosylcob(III)inamide + ATP = adenosylcob(III)inamide phosphate + ADP + H(+)</text>
        <dbReference type="Rhea" id="RHEA:15769"/>
        <dbReference type="ChEBI" id="CHEBI:2480"/>
        <dbReference type="ChEBI" id="CHEBI:15378"/>
        <dbReference type="ChEBI" id="CHEBI:30616"/>
        <dbReference type="ChEBI" id="CHEBI:58502"/>
        <dbReference type="ChEBI" id="CHEBI:456216"/>
        <dbReference type="EC" id="2.7.1.156"/>
    </reaction>
</comment>
<evidence type="ECO:0000256" key="7">
    <source>
        <dbReference type="ARBA" id="ARBA00007490"/>
    </source>
</evidence>
<evidence type="ECO:0000256" key="13">
    <source>
        <dbReference type="ARBA" id="ARBA00023134"/>
    </source>
</evidence>
<dbReference type="PIRSF" id="PIRSF006135">
    <property type="entry name" value="CobU"/>
    <property type="match status" value="1"/>
</dbReference>
<dbReference type="InterPro" id="IPR027417">
    <property type="entry name" value="P-loop_NTPase"/>
</dbReference>
<comment type="caution">
    <text evidence="17">The sequence shown here is derived from an EMBL/GenBank/DDBJ whole genome shotgun (WGS) entry which is preliminary data.</text>
</comment>
<evidence type="ECO:0000256" key="2">
    <source>
        <dbReference type="ARBA" id="ARBA00000711"/>
    </source>
</evidence>
<reference evidence="17 18" key="1">
    <citation type="submission" date="2018-04" db="EMBL/GenBank/DDBJ databases">
        <title>Pararhodobacter oceanense sp. nov., isolated from marine intertidal sediment.</title>
        <authorList>
            <person name="Wang X.-L."/>
            <person name="Du Z.-J."/>
        </authorList>
    </citation>
    <scope>NUCLEOTIDE SEQUENCE [LARGE SCALE GENOMIC DNA]</scope>
    <source>
        <strain evidence="17 18">AM505</strain>
    </source>
</reference>
<dbReference type="RefSeq" id="WP_116559263.1">
    <property type="nucleotide sequence ID" value="NZ_QDKM01000007.1"/>
</dbReference>
<dbReference type="GO" id="GO:0005525">
    <property type="term" value="F:GTP binding"/>
    <property type="evidence" value="ECO:0007669"/>
    <property type="project" value="UniProtKB-UniRule"/>
</dbReference>
<evidence type="ECO:0000256" key="11">
    <source>
        <dbReference type="ARBA" id="ARBA00022777"/>
    </source>
</evidence>
<evidence type="ECO:0000256" key="12">
    <source>
        <dbReference type="ARBA" id="ARBA00022840"/>
    </source>
</evidence>
<comment type="pathway">
    <text evidence="6 14">Cofactor biosynthesis; adenosylcobalamin biosynthesis; adenosylcobalamin from cob(II)yrinate a,c-diamide: step 5/7.</text>
</comment>
<dbReference type="GO" id="GO:0009236">
    <property type="term" value="P:cobalamin biosynthetic process"/>
    <property type="evidence" value="ECO:0007669"/>
    <property type="project" value="UniProtKB-UniRule"/>
</dbReference>
<comment type="pathway">
    <text evidence="5 14">Cofactor biosynthesis; adenosylcobalamin biosynthesis; adenosylcobalamin from cob(II)yrinate a,c-diamide: step 6/7.</text>
</comment>
<feature type="active site" description="GMP-histidine intermediate" evidence="15">
    <location>
        <position position="50"/>
    </location>
</feature>
<dbReference type="SUPFAM" id="SSF52540">
    <property type="entry name" value="P-loop containing nucleoside triphosphate hydrolases"/>
    <property type="match status" value="1"/>
</dbReference>
<protein>
    <recommendedName>
        <fullName evidence="14">Bifunctional adenosylcobalamin biosynthesis protein</fullName>
        <ecNumber evidence="14">2.7.1.156</ecNumber>
        <ecNumber evidence="14">2.7.7.62</ecNumber>
    </recommendedName>
</protein>
<dbReference type="CDD" id="cd00544">
    <property type="entry name" value="CobU"/>
    <property type="match status" value="1"/>
</dbReference>
<feature type="binding site" evidence="16">
    <location>
        <begin position="34"/>
        <end position="36"/>
    </location>
    <ligand>
        <name>GTP</name>
        <dbReference type="ChEBI" id="CHEBI:37565"/>
    </ligand>
</feature>
<keyword evidence="13 14" id="KW-0342">GTP-binding</keyword>
<proteinExistence type="inferred from homology"/>
<dbReference type="EC" id="2.7.1.156" evidence="14"/>
<dbReference type="GO" id="GO:0008820">
    <property type="term" value="F:cobinamide phosphate guanylyltransferase activity"/>
    <property type="evidence" value="ECO:0007669"/>
    <property type="project" value="UniProtKB-UniRule"/>
</dbReference>
<comment type="similarity">
    <text evidence="7 14">Belongs to the CobU/CobP family.</text>
</comment>
<keyword evidence="12 14" id="KW-0067">ATP-binding</keyword>
<accession>A0A2T8HRE9</accession>
<dbReference type="GO" id="GO:0005524">
    <property type="term" value="F:ATP binding"/>
    <property type="evidence" value="ECO:0007669"/>
    <property type="project" value="UniProtKB-UniRule"/>
</dbReference>
<feature type="binding site" evidence="16">
    <location>
        <position position="82"/>
    </location>
    <ligand>
        <name>GTP</name>
        <dbReference type="ChEBI" id="CHEBI:37565"/>
    </ligand>
</feature>
<evidence type="ECO:0000256" key="3">
    <source>
        <dbReference type="ARBA" id="ARBA00001522"/>
    </source>
</evidence>
<evidence type="ECO:0000256" key="16">
    <source>
        <dbReference type="PIRSR" id="PIRSR006135-2"/>
    </source>
</evidence>
<evidence type="ECO:0000256" key="1">
    <source>
        <dbReference type="ARBA" id="ARBA00000312"/>
    </source>
</evidence>
<dbReference type="GO" id="GO:0043752">
    <property type="term" value="F:adenosylcobinamide kinase activity"/>
    <property type="evidence" value="ECO:0007669"/>
    <property type="project" value="UniProtKB-EC"/>
</dbReference>
<keyword evidence="10 14" id="KW-0547">Nucleotide-binding</keyword>
<comment type="catalytic activity">
    <reaction evidence="3">
        <text>adenosylcob(III)inamide + GTP = adenosylcob(III)inamide phosphate + GDP + H(+)</text>
        <dbReference type="Rhea" id="RHEA:15765"/>
        <dbReference type="ChEBI" id="CHEBI:2480"/>
        <dbReference type="ChEBI" id="CHEBI:15378"/>
        <dbReference type="ChEBI" id="CHEBI:37565"/>
        <dbReference type="ChEBI" id="CHEBI:58189"/>
        <dbReference type="ChEBI" id="CHEBI:58502"/>
        <dbReference type="EC" id="2.7.1.156"/>
    </reaction>
</comment>
<dbReference type="AlphaFoldDB" id="A0A2T8HRE9"/>
<name>A0A2T8HRE9_9RHOB</name>
<dbReference type="OrthoDB" id="9788370at2"/>
<evidence type="ECO:0000256" key="8">
    <source>
        <dbReference type="ARBA" id="ARBA00022573"/>
    </source>
</evidence>
<keyword evidence="9 14" id="KW-0808">Transferase</keyword>
<dbReference type="NCBIfam" id="NF004469">
    <property type="entry name" value="PRK05800.1"/>
    <property type="match status" value="1"/>
</dbReference>
<evidence type="ECO:0000256" key="10">
    <source>
        <dbReference type="ARBA" id="ARBA00022741"/>
    </source>
</evidence>
<evidence type="ECO:0000313" key="18">
    <source>
        <dbReference type="Proteomes" id="UP000245911"/>
    </source>
</evidence>